<evidence type="ECO:0000313" key="10">
    <source>
        <dbReference type="Proteomes" id="UP000252893"/>
    </source>
</evidence>
<dbReference type="Pfam" id="PF01594">
    <property type="entry name" value="AI-2E_transport"/>
    <property type="match status" value="1"/>
</dbReference>
<reference evidence="9 10" key="1">
    <citation type="submission" date="2018-06" db="EMBL/GenBank/DDBJ databases">
        <title>Genomic Encyclopedia of Type Strains, Phase IV (KMG-IV): sequencing the most valuable type-strain genomes for metagenomic binning, comparative biology and taxonomic classification.</title>
        <authorList>
            <person name="Goeker M."/>
        </authorList>
    </citation>
    <scope>NUCLEOTIDE SEQUENCE [LARGE SCALE GENOMIC DNA]</scope>
    <source>
        <strain evidence="9 10">DSM 25619</strain>
    </source>
</reference>
<feature type="transmembrane region" description="Helical" evidence="8">
    <location>
        <begin position="320"/>
        <end position="338"/>
    </location>
</feature>
<dbReference type="GO" id="GO:0005886">
    <property type="term" value="C:plasma membrane"/>
    <property type="evidence" value="ECO:0007669"/>
    <property type="project" value="UniProtKB-SubCell"/>
</dbReference>
<dbReference type="AlphaFoldDB" id="A0A366E909"/>
<keyword evidence="7 8" id="KW-0472">Membrane</keyword>
<comment type="caution">
    <text evidence="9">The sequence shown here is derived from an EMBL/GenBank/DDBJ whole genome shotgun (WGS) entry which is preliminary data.</text>
</comment>
<dbReference type="PANTHER" id="PTHR21716:SF53">
    <property type="entry name" value="PERMEASE PERM-RELATED"/>
    <property type="match status" value="1"/>
</dbReference>
<feature type="transmembrane region" description="Helical" evidence="8">
    <location>
        <begin position="59"/>
        <end position="92"/>
    </location>
</feature>
<evidence type="ECO:0000256" key="5">
    <source>
        <dbReference type="ARBA" id="ARBA00022692"/>
    </source>
</evidence>
<evidence type="ECO:0000256" key="8">
    <source>
        <dbReference type="SAM" id="Phobius"/>
    </source>
</evidence>
<keyword evidence="6 8" id="KW-1133">Transmembrane helix</keyword>
<dbReference type="GO" id="GO:0055085">
    <property type="term" value="P:transmembrane transport"/>
    <property type="evidence" value="ECO:0007669"/>
    <property type="project" value="TreeGrafter"/>
</dbReference>
<evidence type="ECO:0000256" key="2">
    <source>
        <dbReference type="ARBA" id="ARBA00009773"/>
    </source>
</evidence>
<keyword evidence="10" id="KW-1185">Reference proteome</keyword>
<evidence type="ECO:0000256" key="1">
    <source>
        <dbReference type="ARBA" id="ARBA00004651"/>
    </source>
</evidence>
<dbReference type="Proteomes" id="UP000252893">
    <property type="component" value="Unassembled WGS sequence"/>
</dbReference>
<evidence type="ECO:0000256" key="4">
    <source>
        <dbReference type="ARBA" id="ARBA00022475"/>
    </source>
</evidence>
<name>A0A366E909_9HYPH</name>
<dbReference type="EMBL" id="QNRH01000001">
    <property type="protein sequence ID" value="RBO98863.1"/>
    <property type="molecule type" value="Genomic_DNA"/>
</dbReference>
<dbReference type="PANTHER" id="PTHR21716">
    <property type="entry name" value="TRANSMEMBRANE PROTEIN"/>
    <property type="match status" value="1"/>
</dbReference>
<proteinExistence type="inferred from homology"/>
<dbReference type="InterPro" id="IPR002549">
    <property type="entry name" value="AI-2E-like"/>
</dbReference>
<feature type="transmembrane region" description="Helical" evidence="8">
    <location>
        <begin position="107"/>
        <end position="133"/>
    </location>
</feature>
<evidence type="ECO:0000256" key="6">
    <source>
        <dbReference type="ARBA" id="ARBA00022989"/>
    </source>
</evidence>
<evidence type="ECO:0000313" key="9">
    <source>
        <dbReference type="EMBL" id="RBO98863.1"/>
    </source>
</evidence>
<protein>
    <submittedName>
        <fullName evidence="9">Putative PurR-regulated permease PerM</fullName>
    </submittedName>
</protein>
<comment type="subcellular location">
    <subcellularLocation>
        <location evidence="1">Cell membrane</location>
        <topology evidence="1">Multi-pass membrane protein</topology>
    </subcellularLocation>
</comment>
<evidence type="ECO:0000256" key="3">
    <source>
        <dbReference type="ARBA" id="ARBA00022448"/>
    </source>
</evidence>
<accession>A0A366E909</accession>
<keyword evidence="5 8" id="KW-0812">Transmembrane</keyword>
<gene>
    <name evidence="9" type="ORF">DFR47_101464</name>
</gene>
<sequence>MSKSASTPPKAPSSRAAHAKGEALVSTTEQQVVVPTGEHEVRLDVQVTAIGASMRKQAFFWLFATIVFVLFLTVFSSILLPFVAGLALAYFLDPVADWLERFGMSRLLATCVILITFVVVLVLGLIIIVPVLVTQMAEFISKFPGYFTQLQALIAHQDSEWLKKYLGMNSTVIQDNLSSFLKQGASFLTTLLQSLWNSGKSLIDLAGLFVVTPVVAFYMLLDWDRMVDTIDSWVPRDHVKTVRQIAREMNEAIAGFIRGQGTLCLILGTYYAIGLTLTGLNFGLLIGLFAGLISFIPYIGSIVGLVLAIGVALVQFWPDWIMVVVVACVFFTGQFIEGNILQPKLVGKSVGLHPVWLMFALFAFGSLLGFTGMLIAVPAAAAVGVLVRFVINRYLESPLYKSSNSEN</sequence>
<feature type="transmembrane region" description="Helical" evidence="8">
    <location>
        <begin position="202"/>
        <end position="221"/>
    </location>
</feature>
<evidence type="ECO:0000256" key="7">
    <source>
        <dbReference type="ARBA" id="ARBA00023136"/>
    </source>
</evidence>
<feature type="transmembrane region" description="Helical" evidence="8">
    <location>
        <begin position="350"/>
        <end position="368"/>
    </location>
</feature>
<feature type="transmembrane region" description="Helical" evidence="8">
    <location>
        <begin position="285"/>
        <end position="314"/>
    </location>
</feature>
<keyword evidence="4" id="KW-1003">Cell membrane</keyword>
<comment type="similarity">
    <text evidence="2">Belongs to the autoinducer-2 exporter (AI-2E) (TC 2.A.86) family.</text>
</comment>
<dbReference type="OrthoDB" id="5792512at2"/>
<organism evidence="9 10">
    <name type="scientific">Pseudochrobactrum asaccharolyticum</name>
    <dbReference type="NCBI Taxonomy" id="354351"/>
    <lineage>
        <taxon>Bacteria</taxon>
        <taxon>Pseudomonadati</taxon>
        <taxon>Pseudomonadota</taxon>
        <taxon>Alphaproteobacteria</taxon>
        <taxon>Hyphomicrobiales</taxon>
        <taxon>Brucellaceae</taxon>
        <taxon>Pseudochrobactrum</taxon>
    </lineage>
</organism>
<keyword evidence="3" id="KW-0813">Transport</keyword>